<dbReference type="PROSITE" id="PS51677">
    <property type="entry name" value="NODB"/>
    <property type="match status" value="1"/>
</dbReference>
<evidence type="ECO:0000259" key="3">
    <source>
        <dbReference type="PROSITE" id="PS51677"/>
    </source>
</evidence>
<evidence type="ECO:0000256" key="1">
    <source>
        <dbReference type="ARBA" id="ARBA00022723"/>
    </source>
</evidence>
<dbReference type="InterPro" id="IPR002509">
    <property type="entry name" value="NODB_dom"/>
</dbReference>
<dbReference type="CDD" id="cd10917">
    <property type="entry name" value="CE4_NodB_like_6s_7s"/>
    <property type="match status" value="1"/>
</dbReference>
<dbReference type="Gene3D" id="3.20.20.370">
    <property type="entry name" value="Glycoside hydrolase/deacetylase"/>
    <property type="match status" value="1"/>
</dbReference>
<dbReference type="PANTHER" id="PTHR10587:SF133">
    <property type="entry name" value="CHITIN DEACETYLASE 1-RELATED"/>
    <property type="match status" value="1"/>
</dbReference>
<sequence>MIRRAEITIIFIIIITIFSATQSNAQTIQWLAAKYPEIMINRSYSHDKIVALTFDDGPDNKITPQILKVLKEKKVNATFFVIGINAAKYPDILKQISQDGHVIGNHSWFHASNYNRDSLINEILDTEKIITKATGQNIHLFRPPFGNLDEQSLIALHDLGFKIIGWSSDSQDWRGISSEKVTSNIFKDVSPGAIILQHSYNNPKLINTISALPEIIDRLRREGYTLVTIPELLINAGPVVVKINQKTVNFSEAKCSPKIINNTLYCPLRTTLEKLGVQIYWNEENKAITIIKNTNIIKMSIGSQVAFVNNRQVFLENPPRIDPVSGQALVPIRFICNSMDALIDFNKNGSHVEINIIYDTQNINGIFSGQLA</sequence>
<dbReference type="RefSeq" id="WP_015757364.1">
    <property type="nucleotide sequence ID" value="NC_013216.1"/>
</dbReference>
<protein>
    <submittedName>
        <fullName evidence="4">Polysaccharide deacetylase</fullName>
    </submittedName>
</protein>
<evidence type="ECO:0000313" key="5">
    <source>
        <dbReference type="Proteomes" id="UP000002217"/>
    </source>
</evidence>
<dbReference type="SUPFAM" id="SSF88713">
    <property type="entry name" value="Glycoside hydrolase/deacetylase"/>
    <property type="match status" value="1"/>
</dbReference>
<feature type="domain" description="NodB homology" evidence="3">
    <location>
        <begin position="48"/>
        <end position="227"/>
    </location>
</feature>
<dbReference type="InterPro" id="IPR036582">
    <property type="entry name" value="Mao_N_sf"/>
</dbReference>
<evidence type="ECO:0000256" key="2">
    <source>
        <dbReference type="ARBA" id="ARBA00022801"/>
    </source>
</evidence>
<dbReference type="GO" id="GO:0046872">
    <property type="term" value="F:metal ion binding"/>
    <property type="evidence" value="ECO:0007669"/>
    <property type="project" value="UniProtKB-KW"/>
</dbReference>
<evidence type="ECO:0000313" key="4">
    <source>
        <dbReference type="EMBL" id="ACV62653.1"/>
    </source>
</evidence>
<dbReference type="KEGG" id="dae:Dtox_1800"/>
<gene>
    <name evidence="4" type="ordered locus">Dtox_1800</name>
</gene>
<dbReference type="OrthoDB" id="61520at2"/>
<keyword evidence="5" id="KW-1185">Reference proteome</keyword>
<organism evidence="4 5">
    <name type="scientific">Desulfofarcimen acetoxidans (strain ATCC 49208 / DSM 771 / KCTC 5769 / VKM B-1644 / 5575)</name>
    <name type="common">Desulfotomaculum acetoxidans</name>
    <dbReference type="NCBI Taxonomy" id="485916"/>
    <lineage>
        <taxon>Bacteria</taxon>
        <taxon>Bacillati</taxon>
        <taxon>Bacillota</taxon>
        <taxon>Clostridia</taxon>
        <taxon>Eubacteriales</taxon>
        <taxon>Peptococcaceae</taxon>
        <taxon>Desulfofarcimen</taxon>
    </lineage>
</organism>
<keyword evidence="1" id="KW-0479">Metal-binding</keyword>
<proteinExistence type="predicted"/>
<dbReference type="InterPro" id="IPR011330">
    <property type="entry name" value="Glyco_hydro/deAcase_b/a-brl"/>
</dbReference>
<dbReference type="Pfam" id="PF01522">
    <property type="entry name" value="Polysacc_deac_1"/>
    <property type="match status" value="1"/>
</dbReference>
<dbReference type="GO" id="GO:0005975">
    <property type="term" value="P:carbohydrate metabolic process"/>
    <property type="evidence" value="ECO:0007669"/>
    <property type="project" value="InterPro"/>
</dbReference>
<dbReference type="Pfam" id="PF07833">
    <property type="entry name" value="Cu_amine_oxidN1"/>
    <property type="match status" value="1"/>
</dbReference>
<dbReference type="AlphaFoldDB" id="C8VXJ7"/>
<dbReference type="HOGENOM" id="CLU_743409_0_0_9"/>
<dbReference type="GO" id="GO:0016020">
    <property type="term" value="C:membrane"/>
    <property type="evidence" value="ECO:0007669"/>
    <property type="project" value="TreeGrafter"/>
</dbReference>
<dbReference type="PANTHER" id="PTHR10587">
    <property type="entry name" value="GLYCOSYL TRANSFERASE-RELATED"/>
    <property type="match status" value="1"/>
</dbReference>
<dbReference type="Proteomes" id="UP000002217">
    <property type="component" value="Chromosome"/>
</dbReference>
<dbReference type="InterPro" id="IPR012854">
    <property type="entry name" value="Cu_amine_oxidase-like_N"/>
</dbReference>
<name>C8VXJ7_DESAS</name>
<dbReference type="GO" id="GO:0016810">
    <property type="term" value="F:hydrolase activity, acting on carbon-nitrogen (but not peptide) bonds"/>
    <property type="evidence" value="ECO:0007669"/>
    <property type="project" value="InterPro"/>
</dbReference>
<dbReference type="InterPro" id="IPR050248">
    <property type="entry name" value="Polysacc_deacetylase_ArnD"/>
</dbReference>
<keyword evidence="2" id="KW-0378">Hydrolase</keyword>
<reference evidence="4 5" key="1">
    <citation type="journal article" date="2009" name="Stand. Genomic Sci.">
        <title>Complete genome sequence of Desulfotomaculum acetoxidans type strain (5575).</title>
        <authorList>
            <person name="Spring S."/>
            <person name="Lapidus A."/>
            <person name="Schroder M."/>
            <person name="Gleim D."/>
            <person name="Sims D."/>
            <person name="Meincke L."/>
            <person name="Glavina Del Rio T."/>
            <person name="Tice H."/>
            <person name="Copeland A."/>
            <person name="Cheng J.F."/>
            <person name="Lucas S."/>
            <person name="Chen F."/>
            <person name="Nolan M."/>
            <person name="Bruce D."/>
            <person name="Goodwin L."/>
            <person name="Pitluck S."/>
            <person name="Ivanova N."/>
            <person name="Mavromatis K."/>
            <person name="Mikhailova N."/>
            <person name="Pati A."/>
            <person name="Chen A."/>
            <person name="Palaniappan K."/>
            <person name="Land M."/>
            <person name="Hauser L."/>
            <person name="Chang Y.J."/>
            <person name="Jeffries C.D."/>
            <person name="Chain P."/>
            <person name="Saunders E."/>
            <person name="Brettin T."/>
            <person name="Detter J.C."/>
            <person name="Goker M."/>
            <person name="Bristow J."/>
            <person name="Eisen J.A."/>
            <person name="Markowitz V."/>
            <person name="Hugenholtz P."/>
            <person name="Kyrpides N.C."/>
            <person name="Klenk H.P."/>
            <person name="Han C."/>
        </authorList>
    </citation>
    <scope>NUCLEOTIDE SEQUENCE [LARGE SCALE GENOMIC DNA]</scope>
    <source>
        <strain evidence="5">ATCC 49208 / DSM 771 / VKM B-1644</strain>
    </source>
</reference>
<dbReference type="EMBL" id="CP001720">
    <property type="protein sequence ID" value="ACV62653.1"/>
    <property type="molecule type" value="Genomic_DNA"/>
</dbReference>
<dbReference type="eggNOG" id="COG0726">
    <property type="taxonomic scope" value="Bacteria"/>
</dbReference>
<accession>C8VXJ7</accession>
<dbReference type="SUPFAM" id="SSF55383">
    <property type="entry name" value="Copper amine oxidase, domain N"/>
    <property type="match status" value="1"/>
</dbReference>
<dbReference type="Gene3D" id="3.30.457.10">
    <property type="entry name" value="Copper amine oxidase-like, N-terminal domain"/>
    <property type="match status" value="1"/>
</dbReference>
<dbReference type="STRING" id="485916.Dtox_1800"/>